<evidence type="ECO:0000256" key="1">
    <source>
        <dbReference type="SAM" id="MobiDB-lite"/>
    </source>
</evidence>
<sequence>MPLAVSQSNPLSLQHSTHLPLLSLPNLDVENSLPPISSLLDVESGTGTPLAPAAETNNSTWQARNPNHLVIPPHVSKKNKILNAKQASCQIAAEQCATKHEALKVDINLYLEEQKCKLETIMTTHDITVKYLNCLVTLQMYYHTTCKPHLTNALIHAKVKEVKADHAKGSQYSLSKVRELLANDPKMQLENLTEEQKEYYIQELVKQHDLMAHGVCANNIAAGEDVFLVMHWIIDELENLCNCTSIYASLFVTHGHINDSTQASWFRMDNSASFWEDVLGCSVGDIACLYELWACAQGHNLEECDSLANMRKQVTALISNGLTIVETYGVKLLGWPVGIPFINPSSIGTINEVCKLRDSLKSGECHWKKLLKAKNSAFTSELEAHHASGEVVKKPCKKHSDAGVPHKQKNILGSNPSKEGPSSKQARHDTGRKRVVSKSTEFVHDMDDDQEDGSEEDID</sequence>
<dbReference type="Proteomes" id="UP000054018">
    <property type="component" value="Unassembled WGS sequence"/>
</dbReference>
<feature type="compositionally biased region" description="Basic and acidic residues" evidence="1">
    <location>
        <begin position="390"/>
        <end position="401"/>
    </location>
</feature>
<reference evidence="2 3" key="1">
    <citation type="submission" date="2014-04" db="EMBL/GenBank/DDBJ databases">
        <authorList>
            <consortium name="DOE Joint Genome Institute"/>
            <person name="Kuo A."/>
            <person name="Kohler A."/>
            <person name="Costa M.D."/>
            <person name="Nagy L.G."/>
            <person name="Floudas D."/>
            <person name="Copeland A."/>
            <person name="Barry K.W."/>
            <person name="Cichocki N."/>
            <person name="Veneault-Fourrey C."/>
            <person name="LaButti K."/>
            <person name="Lindquist E.A."/>
            <person name="Lipzen A."/>
            <person name="Lundell T."/>
            <person name="Morin E."/>
            <person name="Murat C."/>
            <person name="Sun H."/>
            <person name="Tunlid A."/>
            <person name="Henrissat B."/>
            <person name="Grigoriev I.V."/>
            <person name="Hibbett D.S."/>
            <person name="Martin F."/>
            <person name="Nordberg H.P."/>
            <person name="Cantor M.N."/>
            <person name="Hua S.X."/>
        </authorList>
    </citation>
    <scope>NUCLEOTIDE SEQUENCE [LARGE SCALE GENOMIC DNA]</scope>
    <source>
        <strain evidence="2 3">441</strain>
    </source>
</reference>
<organism evidence="2 3">
    <name type="scientific">Pisolithus microcarpus 441</name>
    <dbReference type="NCBI Taxonomy" id="765257"/>
    <lineage>
        <taxon>Eukaryota</taxon>
        <taxon>Fungi</taxon>
        <taxon>Dikarya</taxon>
        <taxon>Basidiomycota</taxon>
        <taxon>Agaricomycotina</taxon>
        <taxon>Agaricomycetes</taxon>
        <taxon>Agaricomycetidae</taxon>
        <taxon>Boletales</taxon>
        <taxon>Sclerodermatineae</taxon>
        <taxon>Pisolithaceae</taxon>
        <taxon>Pisolithus</taxon>
    </lineage>
</organism>
<protein>
    <submittedName>
        <fullName evidence="2">Uncharacterized protein</fullName>
    </submittedName>
</protein>
<feature type="compositionally biased region" description="Acidic residues" evidence="1">
    <location>
        <begin position="446"/>
        <end position="459"/>
    </location>
</feature>
<proteinExistence type="predicted"/>
<gene>
    <name evidence="2" type="ORF">PISMIDRAFT_110092</name>
</gene>
<name>A0A0C9YVX9_9AGAM</name>
<reference evidence="3" key="2">
    <citation type="submission" date="2015-01" db="EMBL/GenBank/DDBJ databases">
        <title>Evolutionary Origins and Diversification of the Mycorrhizal Mutualists.</title>
        <authorList>
            <consortium name="DOE Joint Genome Institute"/>
            <consortium name="Mycorrhizal Genomics Consortium"/>
            <person name="Kohler A."/>
            <person name="Kuo A."/>
            <person name="Nagy L.G."/>
            <person name="Floudas D."/>
            <person name="Copeland A."/>
            <person name="Barry K.W."/>
            <person name="Cichocki N."/>
            <person name="Veneault-Fourrey C."/>
            <person name="LaButti K."/>
            <person name="Lindquist E.A."/>
            <person name="Lipzen A."/>
            <person name="Lundell T."/>
            <person name="Morin E."/>
            <person name="Murat C."/>
            <person name="Riley R."/>
            <person name="Ohm R."/>
            <person name="Sun H."/>
            <person name="Tunlid A."/>
            <person name="Henrissat B."/>
            <person name="Grigoriev I.V."/>
            <person name="Hibbett D.S."/>
            <person name="Martin F."/>
        </authorList>
    </citation>
    <scope>NUCLEOTIDE SEQUENCE [LARGE SCALE GENOMIC DNA]</scope>
    <source>
        <strain evidence="3">441</strain>
    </source>
</reference>
<accession>A0A0C9YVX9</accession>
<dbReference type="OrthoDB" id="3223825at2759"/>
<feature type="compositionally biased region" description="Polar residues" evidence="1">
    <location>
        <begin position="411"/>
        <end position="424"/>
    </location>
</feature>
<dbReference type="AlphaFoldDB" id="A0A0C9YVX9"/>
<evidence type="ECO:0000313" key="3">
    <source>
        <dbReference type="Proteomes" id="UP000054018"/>
    </source>
</evidence>
<dbReference type="STRING" id="765257.A0A0C9YVX9"/>
<dbReference type="EMBL" id="KN833812">
    <property type="protein sequence ID" value="KIK18129.1"/>
    <property type="molecule type" value="Genomic_DNA"/>
</dbReference>
<evidence type="ECO:0000313" key="2">
    <source>
        <dbReference type="EMBL" id="KIK18129.1"/>
    </source>
</evidence>
<feature type="region of interest" description="Disordered" evidence="1">
    <location>
        <begin position="390"/>
        <end position="459"/>
    </location>
</feature>
<keyword evidence="3" id="KW-1185">Reference proteome</keyword>
<dbReference type="HOGENOM" id="CLU_035160_1_0_1"/>